<dbReference type="Proteomes" id="UP001595923">
    <property type="component" value="Unassembled WGS sequence"/>
</dbReference>
<name>A0ABV9DS30_9ACTN</name>
<evidence type="ECO:0008006" key="4">
    <source>
        <dbReference type="Google" id="ProtNLM"/>
    </source>
</evidence>
<accession>A0ABV9DS30</accession>
<feature type="transmembrane region" description="Helical" evidence="1">
    <location>
        <begin position="20"/>
        <end position="41"/>
    </location>
</feature>
<dbReference type="RefSeq" id="WP_378571811.1">
    <property type="nucleotide sequence ID" value="NZ_JBHSFQ010000003.1"/>
</dbReference>
<evidence type="ECO:0000313" key="3">
    <source>
        <dbReference type="Proteomes" id="UP001595923"/>
    </source>
</evidence>
<proteinExistence type="predicted"/>
<keyword evidence="1" id="KW-0472">Membrane</keyword>
<keyword evidence="1" id="KW-0812">Transmembrane</keyword>
<evidence type="ECO:0000313" key="2">
    <source>
        <dbReference type="EMBL" id="MFC4561198.1"/>
    </source>
</evidence>
<protein>
    <recommendedName>
        <fullName evidence="4">DUF3558 domain-containing protein</fullName>
    </recommendedName>
</protein>
<keyword evidence="3" id="KW-1185">Reference proteome</keyword>
<keyword evidence="1" id="KW-1133">Transmembrane helix</keyword>
<comment type="caution">
    <text evidence="2">The sequence shown here is derived from an EMBL/GenBank/DDBJ whole genome shotgun (WGS) entry which is preliminary data.</text>
</comment>
<dbReference type="EMBL" id="JBHSFQ010000003">
    <property type="protein sequence ID" value="MFC4561198.1"/>
    <property type="molecule type" value="Genomic_DNA"/>
</dbReference>
<reference evidence="3" key="1">
    <citation type="journal article" date="2019" name="Int. J. Syst. Evol. Microbiol.">
        <title>The Global Catalogue of Microorganisms (GCM) 10K type strain sequencing project: providing services to taxonomists for standard genome sequencing and annotation.</title>
        <authorList>
            <consortium name="The Broad Institute Genomics Platform"/>
            <consortium name="The Broad Institute Genome Sequencing Center for Infectious Disease"/>
            <person name="Wu L."/>
            <person name="Ma J."/>
        </authorList>
    </citation>
    <scope>NUCLEOTIDE SEQUENCE [LARGE SCALE GENOMIC DNA]</scope>
    <source>
        <strain evidence="3">XZYJ18</strain>
    </source>
</reference>
<organism evidence="2 3">
    <name type="scientific">Nocardiopsis mangrovi</name>
    <dbReference type="NCBI Taxonomy" id="1179818"/>
    <lineage>
        <taxon>Bacteria</taxon>
        <taxon>Bacillati</taxon>
        <taxon>Actinomycetota</taxon>
        <taxon>Actinomycetes</taxon>
        <taxon>Streptosporangiales</taxon>
        <taxon>Nocardiopsidaceae</taxon>
        <taxon>Nocardiopsis</taxon>
    </lineage>
</organism>
<sequence length="215" mass="21301">MDARVERLIREATATPVRRWSLAAGGVAVIAGVAIAAGLAVGAEGPAVQAGGDDAFAVAPGCDTVDPGAVESLLEGAELETAEHGRLDGADSATCVWTSVSADAAAPRFLHVDLTAYFTDRAGEPTGSESAAGQLSDLSPVVDLEGAAPVPALGDGAMVWPGASGGTGAEVAFRRDNLVVRVSYGGDEGDGGVPLSYDDARDGAVALGEQVAGSL</sequence>
<evidence type="ECO:0000256" key="1">
    <source>
        <dbReference type="SAM" id="Phobius"/>
    </source>
</evidence>
<gene>
    <name evidence="2" type="ORF">ACFO4E_04925</name>
</gene>